<dbReference type="InterPro" id="IPR029016">
    <property type="entry name" value="GAF-like_dom_sf"/>
</dbReference>
<keyword evidence="3" id="KW-1185">Reference proteome</keyword>
<dbReference type="EMBL" id="JAVRFD010000003">
    <property type="protein sequence ID" value="MDT0542952.1"/>
    <property type="molecule type" value="Genomic_DNA"/>
</dbReference>
<dbReference type="RefSeq" id="WP_311723368.1">
    <property type="nucleotide sequence ID" value="NZ_JAVRFD010000003.1"/>
</dbReference>
<dbReference type="Pfam" id="PF01614">
    <property type="entry name" value="IclR_C"/>
    <property type="match status" value="1"/>
</dbReference>
<organism evidence="2 3">
    <name type="scientific">Streptomyces lonegramiae</name>
    <dbReference type="NCBI Taxonomy" id="3075524"/>
    <lineage>
        <taxon>Bacteria</taxon>
        <taxon>Bacillati</taxon>
        <taxon>Actinomycetota</taxon>
        <taxon>Actinomycetes</taxon>
        <taxon>Kitasatosporales</taxon>
        <taxon>Streptomycetaceae</taxon>
        <taxon>Streptomyces</taxon>
    </lineage>
</organism>
<comment type="caution">
    <text evidence="2">The sequence shown here is derived from an EMBL/GenBank/DDBJ whole genome shotgun (WGS) entry which is preliminary data.</text>
</comment>
<feature type="domain" description="IclR-ED" evidence="1">
    <location>
        <begin position="4"/>
        <end position="167"/>
    </location>
</feature>
<evidence type="ECO:0000313" key="3">
    <source>
        <dbReference type="Proteomes" id="UP001180754"/>
    </source>
</evidence>
<reference evidence="2" key="1">
    <citation type="submission" date="2024-05" db="EMBL/GenBank/DDBJ databases">
        <title>30 novel species of actinomycetes from the DSMZ collection.</title>
        <authorList>
            <person name="Nouioui I."/>
        </authorList>
    </citation>
    <scope>NUCLEOTIDE SEQUENCE</scope>
    <source>
        <strain evidence="2">DSM 41529</strain>
    </source>
</reference>
<dbReference type="PANTHER" id="PTHR30136:SF35">
    <property type="entry name" value="HTH-TYPE TRANSCRIPTIONAL REGULATOR RV1719"/>
    <property type="match status" value="1"/>
</dbReference>
<dbReference type="InterPro" id="IPR050707">
    <property type="entry name" value="HTH_MetabolicPath_Reg"/>
</dbReference>
<dbReference type="InterPro" id="IPR014757">
    <property type="entry name" value="Tscrpt_reg_IclR_C"/>
</dbReference>
<protein>
    <submittedName>
        <fullName evidence="2">IclR family transcriptional regulator C-terminal domain-containing protein</fullName>
    </submittedName>
</protein>
<sequence>MGSRMFRLGLGWQPLPGTLALARGPVRELSRATGATVGIFVLREGRTLTAGTVPGELDAVTPMRAGMTFPWTTAAGKILVAGAPDSLPLDPPSRAWAREAARIRETGFALDRQEVMDGVCCVAVPLRGRGGVVVAALGALVDPDRPLPSLAASVVRTGKVISAAMQRRPGS</sequence>
<evidence type="ECO:0000259" key="1">
    <source>
        <dbReference type="PROSITE" id="PS51078"/>
    </source>
</evidence>
<gene>
    <name evidence="2" type="ORF">RND15_09490</name>
</gene>
<accession>A0ABU2XAT1</accession>
<dbReference type="PANTHER" id="PTHR30136">
    <property type="entry name" value="HELIX-TURN-HELIX TRANSCRIPTIONAL REGULATOR, ICLR FAMILY"/>
    <property type="match status" value="1"/>
</dbReference>
<evidence type="ECO:0000313" key="2">
    <source>
        <dbReference type="EMBL" id="MDT0542952.1"/>
    </source>
</evidence>
<dbReference type="Gene3D" id="3.30.450.40">
    <property type="match status" value="1"/>
</dbReference>
<dbReference type="PROSITE" id="PS51078">
    <property type="entry name" value="ICLR_ED"/>
    <property type="match status" value="1"/>
</dbReference>
<dbReference type="SUPFAM" id="SSF55781">
    <property type="entry name" value="GAF domain-like"/>
    <property type="match status" value="1"/>
</dbReference>
<name>A0ABU2XAT1_9ACTN</name>
<proteinExistence type="predicted"/>
<dbReference type="Proteomes" id="UP001180754">
    <property type="component" value="Unassembled WGS sequence"/>
</dbReference>